<evidence type="ECO:0000313" key="1">
    <source>
        <dbReference type="EMBL" id="EXJ80876.1"/>
    </source>
</evidence>
<dbReference type="Gene3D" id="3.50.50.60">
    <property type="entry name" value="FAD/NAD(P)-binding domain"/>
    <property type="match status" value="1"/>
</dbReference>
<dbReference type="OrthoDB" id="432536at2759"/>
<accession>W9XV77</accession>
<organism evidence="1 2">
    <name type="scientific">Capronia epimyces CBS 606.96</name>
    <dbReference type="NCBI Taxonomy" id="1182542"/>
    <lineage>
        <taxon>Eukaryota</taxon>
        <taxon>Fungi</taxon>
        <taxon>Dikarya</taxon>
        <taxon>Ascomycota</taxon>
        <taxon>Pezizomycotina</taxon>
        <taxon>Eurotiomycetes</taxon>
        <taxon>Chaetothyriomycetidae</taxon>
        <taxon>Chaetothyriales</taxon>
        <taxon>Herpotrichiellaceae</taxon>
        <taxon>Capronia</taxon>
    </lineage>
</organism>
<dbReference type="eggNOG" id="ENOG502RXKM">
    <property type="taxonomic scope" value="Eukaryota"/>
</dbReference>
<reference evidence="1 2" key="1">
    <citation type="submission" date="2013-03" db="EMBL/GenBank/DDBJ databases">
        <title>The Genome Sequence of Capronia epimyces CBS 606.96.</title>
        <authorList>
            <consortium name="The Broad Institute Genomics Platform"/>
            <person name="Cuomo C."/>
            <person name="de Hoog S."/>
            <person name="Gorbushina A."/>
            <person name="Walker B."/>
            <person name="Young S.K."/>
            <person name="Zeng Q."/>
            <person name="Gargeya S."/>
            <person name="Fitzgerald M."/>
            <person name="Haas B."/>
            <person name="Abouelleil A."/>
            <person name="Allen A.W."/>
            <person name="Alvarado L."/>
            <person name="Arachchi H.M."/>
            <person name="Berlin A.M."/>
            <person name="Chapman S.B."/>
            <person name="Gainer-Dewar J."/>
            <person name="Goldberg J."/>
            <person name="Griggs A."/>
            <person name="Gujja S."/>
            <person name="Hansen M."/>
            <person name="Howarth C."/>
            <person name="Imamovic A."/>
            <person name="Ireland A."/>
            <person name="Larimer J."/>
            <person name="McCowan C."/>
            <person name="Murphy C."/>
            <person name="Pearson M."/>
            <person name="Poon T.W."/>
            <person name="Priest M."/>
            <person name="Roberts A."/>
            <person name="Saif S."/>
            <person name="Shea T."/>
            <person name="Sisk P."/>
            <person name="Sykes S."/>
            <person name="Wortman J."/>
            <person name="Nusbaum C."/>
            <person name="Birren B."/>
        </authorList>
    </citation>
    <scope>NUCLEOTIDE SEQUENCE [LARGE SCALE GENOMIC DNA]</scope>
    <source>
        <strain evidence="1 2">CBS 606.96</strain>
    </source>
</reference>
<dbReference type="SUPFAM" id="SSF51905">
    <property type="entry name" value="FAD/NAD(P)-binding domain"/>
    <property type="match status" value="1"/>
</dbReference>
<dbReference type="InterPro" id="IPR036188">
    <property type="entry name" value="FAD/NAD-bd_sf"/>
</dbReference>
<dbReference type="EMBL" id="AMGY01000006">
    <property type="protein sequence ID" value="EXJ80876.1"/>
    <property type="molecule type" value="Genomic_DNA"/>
</dbReference>
<sequence length="424" mass="45772">MSLDCLPLYRPLGALACAPTQPRAASTSATAGHGELFDAVVVGSGAAGIATVGNILDHQTCARILWIDHEFLGGRVAKKYRDVSSNTKVSLFLAYINALAPFREIVQSTPAPNAVTTLESLDATAGCRLHYAADMLVMLSEGLKRHPNVHTLVGTAVAANLYSEAALWSVQAQEANSAAVRTFHSPALVLCTGSSPVMHNPSLPTGLDTKHINLDDALDRQTLRQTLPADKEATVGVIGSSHSAIVVLMDLYELATTSHPRLRIKWFTRRALTYAVEMDGWILRDNTGLKGASADFARAHLEDEALKASPVSRHLEKVNCSVDEAEAYQLHLPRCTHLVQAIGYRPDPVPALQIDNRPLGKLEYDGSTGSFQDGRDQCIPGLHGAGIAFPEKVVDPAGNVEYAVGMWKFMKYLRRVVPLWGIGK</sequence>
<dbReference type="HOGENOM" id="CLU_033663_1_0_1"/>
<proteinExistence type="predicted"/>
<dbReference type="AlphaFoldDB" id="W9XV77"/>
<evidence type="ECO:0008006" key="3">
    <source>
        <dbReference type="Google" id="ProtNLM"/>
    </source>
</evidence>
<evidence type="ECO:0000313" key="2">
    <source>
        <dbReference type="Proteomes" id="UP000019478"/>
    </source>
</evidence>
<dbReference type="STRING" id="1182542.W9XV77"/>
<dbReference type="PANTHER" id="PTHR38688:SF1">
    <property type="entry name" value="FAD_NAD(P)-BINDING DOMAIN-CONTAINING PROTEIN"/>
    <property type="match status" value="1"/>
</dbReference>
<dbReference type="GeneID" id="19171264"/>
<protein>
    <recommendedName>
        <fullName evidence="3">FAD/NAD(P)-binding domain-containing protein</fullName>
    </recommendedName>
</protein>
<dbReference type="PANTHER" id="PTHR38688">
    <property type="entry name" value="PYR_REDOX_2 DOMAIN-CONTAINING PROTEIN"/>
    <property type="match status" value="1"/>
</dbReference>
<dbReference type="InterPro" id="IPR053275">
    <property type="entry name" value="Agnestin_monoxygenase"/>
</dbReference>
<name>W9XV77_9EURO</name>
<keyword evidence="2" id="KW-1185">Reference proteome</keyword>
<gene>
    <name evidence="1" type="ORF">A1O3_07163</name>
</gene>
<dbReference type="Proteomes" id="UP000019478">
    <property type="component" value="Unassembled WGS sequence"/>
</dbReference>
<comment type="caution">
    <text evidence="1">The sequence shown here is derived from an EMBL/GenBank/DDBJ whole genome shotgun (WGS) entry which is preliminary data.</text>
</comment>
<dbReference type="RefSeq" id="XP_007735464.1">
    <property type="nucleotide sequence ID" value="XM_007737274.1"/>
</dbReference>